<dbReference type="PANTHER" id="PTHR47691">
    <property type="entry name" value="REGULATOR-RELATED"/>
    <property type="match status" value="1"/>
</dbReference>
<reference evidence="2 3" key="1">
    <citation type="submission" date="2019-12" db="EMBL/GenBank/DDBJ databases">
        <authorList>
            <person name="Shi Y."/>
        </authorList>
    </citation>
    <scope>NUCLEOTIDE SEQUENCE [LARGE SCALE GENOMIC DNA]</scope>
    <source>
        <strain evidence="2 3">JCM 17929</strain>
    </source>
</reference>
<dbReference type="SUPFAM" id="SSF46894">
    <property type="entry name" value="C-terminal effector domain of the bipartite response regulators"/>
    <property type="match status" value="1"/>
</dbReference>
<dbReference type="PROSITE" id="PS50043">
    <property type="entry name" value="HTH_LUXR_2"/>
    <property type="match status" value="1"/>
</dbReference>
<protein>
    <submittedName>
        <fullName evidence="2">LuxR family transcriptional regulator</fullName>
    </submittedName>
</protein>
<dbReference type="Gene3D" id="1.25.40.10">
    <property type="entry name" value="Tetratricopeptide repeat domain"/>
    <property type="match status" value="2"/>
</dbReference>
<dbReference type="AlphaFoldDB" id="A0A6N8GGX2"/>
<sequence>MGGLIQEGAEALEQADWPGARRVFERVLDGNGSAEHAVAAEGLGLALWFEGRIAEGIEWRERAVAGYAAQHRCHDAARVAAWVSDQHLIAGRPSAARGWLARAERVLEDVPTGVGHGWVAIGRAQQAEAVEEQAEQAARALRIGRETGAEDLEILALSLLGKAELTAGHREPGLRLLEEAMVAATAGRIRNVHTLGETYCTLVGACAEAEEWERVVEWCERVEDFARTHQAAPLLGVCRTVHADVLVATGHWAEAEAALTSALATHARAIPELSVPARASLAELRIHQGRLREAEQLLSRREEHPATLRAMALLHLAEGRPQLAVSLLERGLSETEGHAVRTAQLLAALVDARLAAGDPAGAEVAVEQLERIAEESGMRLGAARADLAAARLGLTTGHRAAAAESARRALRAFGVLAMPLDVGLARLELARAVRDDSPELAREEVLAAQATFRELGASRELDAAGRLLRELGGGTAPRSRSAGELTSREHEVLDLVALGMSNARIARVLGISQKTAGHHVSRILMKLGVHNRAEAAAHTVATGRDGGRGTGSGAAG</sequence>
<evidence type="ECO:0000313" key="3">
    <source>
        <dbReference type="Proteomes" id="UP000436989"/>
    </source>
</evidence>
<feature type="domain" description="HTH luxR-type" evidence="1">
    <location>
        <begin position="478"/>
        <end position="543"/>
    </location>
</feature>
<dbReference type="PRINTS" id="PR00038">
    <property type="entry name" value="HTHLUXR"/>
</dbReference>
<keyword evidence="3" id="KW-1185">Reference proteome</keyword>
<dbReference type="CDD" id="cd06170">
    <property type="entry name" value="LuxR_C_like"/>
    <property type="match status" value="1"/>
</dbReference>
<dbReference type="GO" id="GO:0003677">
    <property type="term" value="F:DNA binding"/>
    <property type="evidence" value="ECO:0007669"/>
    <property type="project" value="InterPro"/>
</dbReference>
<dbReference type="SUPFAM" id="SSF48452">
    <property type="entry name" value="TPR-like"/>
    <property type="match status" value="1"/>
</dbReference>
<dbReference type="InterPro" id="IPR016032">
    <property type="entry name" value="Sig_transdc_resp-reg_C-effctor"/>
</dbReference>
<dbReference type="Gene3D" id="1.10.10.10">
    <property type="entry name" value="Winged helix-like DNA-binding domain superfamily/Winged helix DNA-binding domain"/>
    <property type="match status" value="1"/>
</dbReference>
<dbReference type="SMART" id="SM00421">
    <property type="entry name" value="HTH_LUXR"/>
    <property type="match status" value="1"/>
</dbReference>
<proteinExistence type="predicted"/>
<dbReference type="InterPro" id="IPR011990">
    <property type="entry name" value="TPR-like_helical_dom_sf"/>
</dbReference>
<name>A0A6N8GGX2_9MICC</name>
<dbReference type="Pfam" id="PF00196">
    <property type="entry name" value="GerE"/>
    <property type="match status" value="1"/>
</dbReference>
<dbReference type="InterPro" id="IPR000792">
    <property type="entry name" value="Tscrpt_reg_LuxR_C"/>
</dbReference>
<dbReference type="InterPro" id="IPR036388">
    <property type="entry name" value="WH-like_DNA-bd_sf"/>
</dbReference>
<dbReference type="EMBL" id="WOGU01000003">
    <property type="protein sequence ID" value="MUN62401.1"/>
    <property type="molecule type" value="Genomic_DNA"/>
</dbReference>
<dbReference type="PANTHER" id="PTHR47691:SF3">
    <property type="entry name" value="HTH-TYPE TRANSCRIPTIONAL REGULATOR RV0890C-RELATED"/>
    <property type="match status" value="1"/>
</dbReference>
<organism evidence="2 3">
    <name type="scientific">Kocuria sediminis</name>
    <dbReference type="NCBI Taxonomy" id="1038857"/>
    <lineage>
        <taxon>Bacteria</taxon>
        <taxon>Bacillati</taxon>
        <taxon>Actinomycetota</taxon>
        <taxon>Actinomycetes</taxon>
        <taxon>Micrococcales</taxon>
        <taxon>Micrococcaceae</taxon>
        <taxon>Kocuria</taxon>
    </lineage>
</organism>
<dbReference type="Proteomes" id="UP000436989">
    <property type="component" value="Unassembled WGS sequence"/>
</dbReference>
<evidence type="ECO:0000313" key="2">
    <source>
        <dbReference type="EMBL" id="MUN62401.1"/>
    </source>
</evidence>
<dbReference type="GO" id="GO:0006355">
    <property type="term" value="P:regulation of DNA-templated transcription"/>
    <property type="evidence" value="ECO:0007669"/>
    <property type="project" value="InterPro"/>
</dbReference>
<gene>
    <name evidence="2" type="ORF">GMA12_04465</name>
</gene>
<evidence type="ECO:0000259" key="1">
    <source>
        <dbReference type="PROSITE" id="PS50043"/>
    </source>
</evidence>
<accession>A0A6N8GGX2</accession>
<comment type="caution">
    <text evidence="2">The sequence shown here is derived from an EMBL/GenBank/DDBJ whole genome shotgun (WGS) entry which is preliminary data.</text>
</comment>